<keyword evidence="2" id="KW-1185">Reference proteome</keyword>
<sequence>MVDESIFPVVIAGLSEKKEEKELKPLKYGHGESYLECLGQIKESQIYKQRLTYFGHLMKANSLENNIGKRRKSCNELARRGKEGRSLDELQVMDTNRPNWRIFVHVVTKNHPIVLIKELYTEHNMGILIDPQTTKGVRQGCILSSYLVNLYTEHIMRLTDLDKI</sequence>
<dbReference type="EMBL" id="CP092881">
    <property type="protein sequence ID" value="UYV80692.1"/>
    <property type="molecule type" value="Genomic_DNA"/>
</dbReference>
<reference evidence="1 2" key="1">
    <citation type="submission" date="2022-01" db="EMBL/GenBank/DDBJ databases">
        <title>A chromosomal length assembly of Cordylochernes scorpioides.</title>
        <authorList>
            <person name="Zeh D."/>
            <person name="Zeh J."/>
        </authorList>
    </citation>
    <scope>NUCLEOTIDE SEQUENCE [LARGE SCALE GENOMIC DNA]</scope>
    <source>
        <strain evidence="1">IN4F17</strain>
        <tissue evidence="1">Whole Body</tissue>
    </source>
</reference>
<evidence type="ECO:0000313" key="1">
    <source>
        <dbReference type="EMBL" id="UYV80692.1"/>
    </source>
</evidence>
<evidence type="ECO:0008006" key="3">
    <source>
        <dbReference type="Google" id="ProtNLM"/>
    </source>
</evidence>
<evidence type="ECO:0000313" key="2">
    <source>
        <dbReference type="Proteomes" id="UP001235939"/>
    </source>
</evidence>
<name>A0ABY6LJU4_9ARAC</name>
<gene>
    <name evidence="1" type="ORF">LAZ67_19001410</name>
</gene>
<proteinExistence type="predicted"/>
<accession>A0ABY6LJU4</accession>
<dbReference type="Proteomes" id="UP001235939">
    <property type="component" value="Chromosome 19"/>
</dbReference>
<organism evidence="1 2">
    <name type="scientific">Cordylochernes scorpioides</name>
    <dbReference type="NCBI Taxonomy" id="51811"/>
    <lineage>
        <taxon>Eukaryota</taxon>
        <taxon>Metazoa</taxon>
        <taxon>Ecdysozoa</taxon>
        <taxon>Arthropoda</taxon>
        <taxon>Chelicerata</taxon>
        <taxon>Arachnida</taxon>
        <taxon>Pseudoscorpiones</taxon>
        <taxon>Cheliferoidea</taxon>
        <taxon>Chernetidae</taxon>
        <taxon>Cordylochernes</taxon>
    </lineage>
</organism>
<protein>
    <recommendedName>
        <fullName evidence="3">Reverse transcriptase</fullName>
    </recommendedName>
</protein>